<dbReference type="OrthoDB" id="361242at2759"/>
<dbReference type="KEGG" id="mbe:MBM_07535"/>
<keyword evidence="4 7" id="KW-0233">DNA recombination</keyword>
<dbReference type="AlphaFoldDB" id="K1WAJ8"/>
<proteinExistence type="inferred from homology"/>
<keyword evidence="3 7" id="KW-0227">DNA damage</keyword>
<feature type="region of interest" description="Disordered" evidence="8">
    <location>
        <begin position="1"/>
        <end position="156"/>
    </location>
</feature>
<comment type="similarity">
    <text evidence="2 7">Belongs to the NSE4 family.</text>
</comment>
<organism evidence="11 12">
    <name type="scientific">Marssonina brunnea f. sp. multigermtubi (strain MB_m1)</name>
    <name type="common">Marssonina leaf spot fungus</name>
    <dbReference type="NCBI Taxonomy" id="1072389"/>
    <lineage>
        <taxon>Eukaryota</taxon>
        <taxon>Fungi</taxon>
        <taxon>Dikarya</taxon>
        <taxon>Ascomycota</taxon>
        <taxon>Pezizomycotina</taxon>
        <taxon>Leotiomycetes</taxon>
        <taxon>Helotiales</taxon>
        <taxon>Drepanopezizaceae</taxon>
        <taxon>Drepanopeziza</taxon>
    </lineage>
</organism>
<dbReference type="OMA" id="GLNWMED"/>
<dbReference type="InParanoid" id="K1WAJ8"/>
<dbReference type="eggNOG" id="KOG2866">
    <property type="taxonomic scope" value="Eukaryota"/>
</dbReference>
<dbReference type="GO" id="GO:0006310">
    <property type="term" value="P:DNA recombination"/>
    <property type="evidence" value="ECO:0007669"/>
    <property type="project" value="UniProtKB-UniRule"/>
</dbReference>
<evidence type="ECO:0000256" key="2">
    <source>
        <dbReference type="ARBA" id="ARBA00008997"/>
    </source>
</evidence>
<protein>
    <recommendedName>
        <fullName evidence="7">Non-structural maintenance of chromosomes element 4</fullName>
    </recommendedName>
</protein>
<feature type="domain" description="Non-structural maintenance of chromosome element 4 C-terminal" evidence="9">
    <location>
        <begin position="400"/>
        <end position="487"/>
    </location>
</feature>
<dbReference type="Proteomes" id="UP000006753">
    <property type="component" value="Unassembled WGS sequence"/>
</dbReference>
<keyword evidence="5 7" id="KW-0234">DNA repair</keyword>
<dbReference type="PANTHER" id="PTHR16140">
    <property type="entry name" value="NON-STRUCTURAL MAINTENANCE OF CHROMOSOMES ELEMENT 4"/>
    <property type="match status" value="1"/>
</dbReference>
<sequence length="505" mass="56810">MTSQSPAPYRDDLYGVSPPPKNRRGNHGPESPSPVTSVSSDKENRSRPGVDKGKGRAPLGMKPPSRDSPSDRNKRKRGPQEPLADRSNTRRRTAEGAPAPGGSRRQISAYAEEHVEEDEEDDVEEEPVKERSDRRRQTVEQEDGASEDSCNYDPDQDILERRKIRKGMRDLDRKLHENRSEFLLPDSTGLRDTLIAANSLSKRVKQTSDATIDAKLLSTAADYTYKKTVALLSGNTAQGIDVDDLISKIKQFSRLGDDAAAALSSTQRARRDDGEDDEEMLNWAYLGRNACIMHNSRPSVPGFLLGPLSVEKRAKRVVARRAVLKHSSLQETRPEVLQVSDVQKDKNQNLSSLCREIKVALQQRCVSNQEAIENLHHAGMSVEQEQELFDRFDTAENSGLAYFKFVVNPWSFGQTVENMFYVSFLIRDGAAGISLDDRGLPYLVFYDDPDRDATAKGDHPKHQAVMSMDMAMWDDLIRTFDIKEPMIRHREEESYTNVGAKGWYA</sequence>
<dbReference type="GO" id="GO:0030915">
    <property type="term" value="C:Smc5-Smc6 complex"/>
    <property type="evidence" value="ECO:0007669"/>
    <property type="project" value="UniProtKB-UniRule"/>
</dbReference>
<comment type="subcellular location">
    <subcellularLocation>
        <location evidence="1 7">Nucleus</location>
    </subcellularLocation>
</comment>
<comment type="subunit">
    <text evidence="7">Component of the SMC5-SMC6 complex.</text>
</comment>
<dbReference type="HOGENOM" id="CLU_041037_4_0_1"/>
<dbReference type="GO" id="GO:0006281">
    <property type="term" value="P:DNA repair"/>
    <property type="evidence" value="ECO:0007669"/>
    <property type="project" value="UniProtKB-UniRule"/>
</dbReference>
<evidence type="ECO:0000256" key="5">
    <source>
        <dbReference type="ARBA" id="ARBA00023204"/>
    </source>
</evidence>
<feature type="domain" description="Nse4/EID protein Nse3/MAGE-binding" evidence="10">
    <location>
        <begin position="213"/>
        <end position="277"/>
    </location>
</feature>
<evidence type="ECO:0000256" key="7">
    <source>
        <dbReference type="RuleBase" id="RU365071"/>
    </source>
</evidence>
<evidence type="ECO:0000259" key="9">
    <source>
        <dbReference type="Pfam" id="PF08743"/>
    </source>
</evidence>
<feature type="compositionally biased region" description="Basic and acidic residues" evidence="8">
    <location>
        <begin position="83"/>
        <end position="94"/>
    </location>
</feature>
<evidence type="ECO:0000256" key="4">
    <source>
        <dbReference type="ARBA" id="ARBA00023172"/>
    </source>
</evidence>
<evidence type="ECO:0000313" key="11">
    <source>
        <dbReference type="EMBL" id="EKD14305.1"/>
    </source>
</evidence>
<dbReference type="InterPro" id="IPR014854">
    <property type="entry name" value="Nse4_C"/>
</dbReference>
<evidence type="ECO:0000256" key="6">
    <source>
        <dbReference type="ARBA" id="ARBA00023242"/>
    </source>
</evidence>
<comment type="function">
    <text evidence="7">Component of the SMC5-SMC6 complex, that promotes sister chromatid alignment after DNA damage and facilitates double-stranded DNA breaks (DSBs) repair via homologous recombination between sister chromatids.</text>
</comment>
<reference evidence="11 12" key="1">
    <citation type="journal article" date="2012" name="BMC Genomics">
        <title>Sequencing the genome of Marssonina brunnea reveals fungus-poplar co-evolution.</title>
        <authorList>
            <person name="Zhu S."/>
            <person name="Cao Y.-Z."/>
            <person name="Jiang C."/>
            <person name="Tan B.-Y."/>
            <person name="Wang Z."/>
            <person name="Feng S."/>
            <person name="Zhang L."/>
            <person name="Su X.-H."/>
            <person name="Brejova B."/>
            <person name="Vinar T."/>
            <person name="Xu M."/>
            <person name="Wang M.-X."/>
            <person name="Zhang S.-G."/>
            <person name="Huang M.-R."/>
            <person name="Wu R."/>
            <person name="Zhou Y."/>
        </authorList>
    </citation>
    <scope>NUCLEOTIDE SEQUENCE [LARGE SCALE GENOMIC DNA]</scope>
    <source>
        <strain evidence="11 12">MB_m1</strain>
    </source>
</reference>
<keyword evidence="6 7" id="KW-0539">Nucleus</keyword>
<accession>K1WAJ8</accession>
<feature type="compositionally biased region" description="Acidic residues" evidence="8">
    <location>
        <begin position="114"/>
        <end position="125"/>
    </location>
</feature>
<evidence type="ECO:0000256" key="8">
    <source>
        <dbReference type="SAM" id="MobiDB-lite"/>
    </source>
</evidence>
<dbReference type="PANTHER" id="PTHR16140:SF0">
    <property type="entry name" value="NON-STRUCTURAL MAINTENANCE OF CHROMOSOMES ELEMENT 4"/>
    <property type="match status" value="1"/>
</dbReference>
<dbReference type="Pfam" id="PF15412">
    <property type="entry name" value="Nse4-Nse3_bdg"/>
    <property type="match status" value="1"/>
</dbReference>
<dbReference type="GO" id="GO:0005634">
    <property type="term" value="C:nucleus"/>
    <property type="evidence" value="ECO:0007669"/>
    <property type="project" value="UniProtKB-SubCell"/>
</dbReference>
<feature type="compositionally biased region" description="Basic and acidic residues" evidence="8">
    <location>
        <begin position="126"/>
        <end position="139"/>
    </location>
</feature>
<dbReference type="InterPro" id="IPR029225">
    <property type="entry name" value="Nse4_Nse3-bd"/>
</dbReference>
<gene>
    <name evidence="11" type="ORF">MBM_07535</name>
</gene>
<dbReference type="InterPro" id="IPR027786">
    <property type="entry name" value="Nse4/EID"/>
</dbReference>
<feature type="compositionally biased region" description="Basic and acidic residues" evidence="8">
    <location>
        <begin position="40"/>
        <end position="54"/>
    </location>
</feature>
<evidence type="ECO:0000313" key="12">
    <source>
        <dbReference type="Proteomes" id="UP000006753"/>
    </source>
</evidence>
<name>K1WAJ8_MARBU</name>
<dbReference type="STRING" id="1072389.K1WAJ8"/>
<evidence type="ECO:0000256" key="1">
    <source>
        <dbReference type="ARBA" id="ARBA00004123"/>
    </source>
</evidence>
<dbReference type="Pfam" id="PF08743">
    <property type="entry name" value="Nse4_C"/>
    <property type="match status" value="1"/>
</dbReference>
<evidence type="ECO:0000256" key="3">
    <source>
        <dbReference type="ARBA" id="ARBA00022763"/>
    </source>
</evidence>
<evidence type="ECO:0000259" key="10">
    <source>
        <dbReference type="Pfam" id="PF15412"/>
    </source>
</evidence>
<dbReference type="EMBL" id="JH921446">
    <property type="protein sequence ID" value="EKD14305.1"/>
    <property type="molecule type" value="Genomic_DNA"/>
</dbReference>
<keyword evidence="12" id="KW-1185">Reference proteome</keyword>